<dbReference type="GO" id="GO:0016853">
    <property type="term" value="F:isomerase activity"/>
    <property type="evidence" value="ECO:0007669"/>
    <property type="project" value="UniProtKB-KW"/>
</dbReference>
<evidence type="ECO:0000313" key="1">
    <source>
        <dbReference type="EMBL" id="TFK11202.1"/>
    </source>
</evidence>
<protein>
    <submittedName>
        <fullName evidence="1">DNA topoisomerase 2-alpha</fullName>
    </submittedName>
</protein>
<reference evidence="1 2" key="2">
    <citation type="submission" date="2019-04" db="EMBL/GenBank/DDBJ databases">
        <title>The genome sequence of big-headed turtle.</title>
        <authorList>
            <person name="Gong S."/>
        </authorList>
    </citation>
    <scope>NUCLEOTIDE SEQUENCE [LARGE SCALE GENOMIC DNA]</scope>
    <source>
        <strain evidence="1">DO16091913</strain>
        <tissue evidence="1">Muscle</tissue>
    </source>
</reference>
<reference evidence="1 2" key="1">
    <citation type="submission" date="2019-04" db="EMBL/GenBank/DDBJ databases">
        <title>Draft genome of the big-headed turtle Platysternon megacephalum.</title>
        <authorList>
            <person name="Gong S."/>
        </authorList>
    </citation>
    <scope>NUCLEOTIDE SEQUENCE [LARGE SCALE GENOMIC DNA]</scope>
    <source>
        <strain evidence="1">DO16091913</strain>
        <tissue evidence="1">Muscle</tissue>
    </source>
</reference>
<proteinExistence type="predicted"/>
<comment type="caution">
    <text evidence="1">The sequence shown here is derived from an EMBL/GenBank/DDBJ whole genome shotgun (WGS) entry which is preliminary data.</text>
</comment>
<accession>A0A4D9EVD6</accession>
<organism evidence="1 2">
    <name type="scientific">Platysternon megacephalum</name>
    <name type="common">big-headed turtle</name>
    <dbReference type="NCBI Taxonomy" id="55544"/>
    <lineage>
        <taxon>Eukaryota</taxon>
        <taxon>Metazoa</taxon>
        <taxon>Chordata</taxon>
        <taxon>Craniata</taxon>
        <taxon>Vertebrata</taxon>
        <taxon>Euteleostomi</taxon>
        <taxon>Archelosauria</taxon>
        <taxon>Testudinata</taxon>
        <taxon>Testudines</taxon>
        <taxon>Cryptodira</taxon>
        <taxon>Durocryptodira</taxon>
        <taxon>Testudinoidea</taxon>
        <taxon>Platysternidae</taxon>
        <taxon>Platysternon</taxon>
    </lineage>
</organism>
<name>A0A4D9EVD6_9SAUR</name>
<dbReference type="EMBL" id="QXTE01000035">
    <property type="protein sequence ID" value="TFK11202.1"/>
    <property type="molecule type" value="Genomic_DNA"/>
</dbReference>
<dbReference type="AlphaFoldDB" id="A0A4D9EVD6"/>
<sequence>MQKKPFSQNHVMMEAKTTYPVTYAVTTILTINNLAYNYKHRKHLCYCIQVTYTAISKIHNKIFGKQDFLPLVECSFQEWNRVNRNAGRSLCIRTFLFTTLSSRNKHSTRGIKSYHTISFKERKTIYKLLANLNES</sequence>
<dbReference type="Proteomes" id="UP000297703">
    <property type="component" value="Unassembled WGS sequence"/>
</dbReference>
<gene>
    <name evidence="1" type="ORF">DR999_PMT05604</name>
</gene>
<evidence type="ECO:0000313" key="2">
    <source>
        <dbReference type="Proteomes" id="UP000297703"/>
    </source>
</evidence>
<keyword evidence="1" id="KW-0413">Isomerase</keyword>
<keyword evidence="2" id="KW-1185">Reference proteome</keyword>